<dbReference type="Proteomes" id="UP000253782">
    <property type="component" value="Unassembled WGS sequence"/>
</dbReference>
<dbReference type="PANTHER" id="PTHR30435">
    <property type="entry name" value="FLAGELLAR PROTEIN"/>
    <property type="match status" value="1"/>
</dbReference>
<name>A0A369ULN6_9GAMM</name>
<keyword evidence="7" id="KW-0966">Cell projection</keyword>
<evidence type="ECO:0000256" key="2">
    <source>
        <dbReference type="ARBA" id="ARBA00009677"/>
    </source>
</evidence>
<keyword evidence="7" id="KW-0282">Flagellum</keyword>
<dbReference type="SUPFAM" id="SSF117143">
    <property type="entry name" value="Flagellar hook protein flgE"/>
    <property type="match status" value="1"/>
</dbReference>
<dbReference type="PANTHER" id="PTHR30435:SF19">
    <property type="entry name" value="FLAGELLAR BASAL-BODY ROD PROTEIN FLGG"/>
    <property type="match status" value="1"/>
</dbReference>
<keyword evidence="7" id="KW-0969">Cilium</keyword>
<evidence type="ECO:0000256" key="4">
    <source>
        <dbReference type="RuleBase" id="RU362116"/>
    </source>
</evidence>
<evidence type="ECO:0000256" key="1">
    <source>
        <dbReference type="ARBA" id="ARBA00004117"/>
    </source>
</evidence>
<sequence length="224" mass="23796">MNNVISSIASYLSRDVDALDVIGQNVANMRTTGYRTERLKADFKAETMGSHALSLADGNLDTTGRPLDLAIQGPGFFVVDVGGREMLTRDGQFHLNADKQLVDASGHSVLGQSGPITLDHPSVHINAAGEIVDGDKQVDALRIVAIGSPDGLSEAGGGLYTYNGAPADWMGQIHQGALERSNVDASTEMVRLMEVTRHAQSVQRAIHAYDTAMQSGISHLGDNT</sequence>
<dbReference type="RefSeq" id="WP_114845760.1">
    <property type="nucleotide sequence ID" value="NZ_JBHSPE010000020.1"/>
</dbReference>
<keyword evidence="3 4" id="KW-0975">Bacterial flagellum</keyword>
<dbReference type="AlphaFoldDB" id="A0A369ULN6"/>
<gene>
    <name evidence="7" type="ORF">DVJ77_11940</name>
</gene>
<dbReference type="NCBIfam" id="TIGR03506">
    <property type="entry name" value="FlgEFG_subfam"/>
    <property type="match status" value="1"/>
</dbReference>
<dbReference type="GO" id="GO:0009425">
    <property type="term" value="C:bacterial-type flagellum basal body"/>
    <property type="evidence" value="ECO:0007669"/>
    <property type="project" value="UniProtKB-SubCell"/>
</dbReference>
<keyword evidence="8" id="KW-1185">Reference proteome</keyword>
<organism evidence="7 8">
    <name type="scientific">Dyella tabacisoli</name>
    <dbReference type="NCBI Taxonomy" id="2282381"/>
    <lineage>
        <taxon>Bacteria</taxon>
        <taxon>Pseudomonadati</taxon>
        <taxon>Pseudomonadota</taxon>
        <taxon>Gammaproteobacteria</taxon>
        <taxon>Lysobacterales</taxon>
        <taxon>Rhodanobacteraceae</taxon>
        <taxon>Dyella</taxon>
    </lineage>
</organism>
<protein>
    <submittedName>
        <fullName evidence="7">Flagellar hook-basal body complex protein</fullName>
    </submittedName>
</protein>
<dbReference type="InterPro" id="IPR037925">
    <property type="entry name" value="FlgE/F/G-like"/>
</dbReference>
<evidence type="ECO:0000256" key="3">
    <source>
        <dbReference type="ARBA" id="ARBA00023143"/>
    </source>
</evidence>
<dbReference type="OrthoDB" id="8578401at2"/>
<dbReference type="InterPro" id="IPR053967">
    <property type="entry name" value="LlgE_F_G-like_D1"/>
</dbReference>
<evidence type="ECO:0000259" key="6">
    <source>
        <dbReference type="Pfam" id="PF22692"/>
    </source>
</evidence>
<comment type="similarity">
    <text evidence="2 4">Belongs to the flagella basal body rod proteins family.</text>
</comment>
<comment type="subcellular location">
    <subcellularLocation>
        <location evidence="1 4">Bacterial flagellum basal body</location>
    </subcellularLocation>
</comment>
<dbReference type="InterPro" id="IPR010930">
    <property type="entry name" value="Flg_bb/hook_C_dom"/>
</dbReference>
<feature type="domain" description="Flagellar basal-body/hook protein C-terminal" evidence="5">
    <location>
        <begin position="175"/>
        <end position="217"/>
    </location>
</feature>
<proteinExistence type="inferred from homology"/>
<evidence type="ECO:0000313" key="7">
    <source>
        <dbReference type="EMBL" id="RDD81417.1"/>
    </source>
</evidence>
<accession>A0A369ULN6</accession>
<dbReference type="InterPro" id="IPR020013">
    <property type="entry name" value="Flagellar_FlgE/F/G"/>
</dbReference>
<evidence type="ECO:0000313" key="8">
    <source>
        <dbReference type="Proteomes" id="UP000253782"/>
    </source>
</evidence>
<comment type="caution">
    <text evidence="7">The sequence shown here is derived from an EMBL/GenBank/DDBJ whole genome shotgun (WGS) entry which is preliminary data.</text>
</comment>
<dbReference type="GO" id="GO:0071978">
    <property type="term" value="P:bacterial-type flagellum-dependent swarming motility"/>
    <property type="evidence" value="ECO:0007669"/>
    <property type="project" value="TreeGrafter"/>
</dbReference>
<dbReference type="Pfam" id="PF06429">
    <property type="entry name" value="Flg_bbr_C"/>
    <property type="match status" value="1"/>
</dbReference>
<dbReference type="Pfam" id="PF22692">
    <property type="entry name" value="LlgE_F_G_D1"/>
    <property type="match status" value="1"/>
</dbReference>
<feature type="domain" description="Flagellar hook protein FlgE/F/G-like D1" evidence="6">
    <location>
        <begin position="70"/>
        <end position="131"/>
    </location>
</feature>
<dbReference type="EMBL" id="QQAH01000010">
    <property type="protein sequence ID" value="RDD81417.1"/>
    <property type="molecule type" value="Genomic_DNA"/>
</dbReference>
<reference evidence="7 8" key="1">
    <citation type="submission" date="2018-07" db="EMBL/GenBank/DDBJ databases">
        <title>Dyella tabacisoli L4-6T, whole genome shotgun sequence.</title>
        <authorList>
            <person name="Zhou X.-K."/>
            <person name="Li W.-J."/>
            <person name="Duan Y.-Q."/>
        </authorList>
    </citation>
    <scope>NUCLEOTIDE SEQUENCE [LARGE SCALE GENOMIC DNA]</scope>
    <source>
        <strain evidence="7 8">L4-6</strain>
    </source>
</reference>
<evidence type="ECO:0000259" key="5">
    <source>
        <dbReference type="Pfam" id="PF06429"/>
    </source>
</evidence>